<proteinExistence type="inferred from homology"/>
<feature type="region of interest" description="Disordered" evidence="4">
    <location>
        <begin position="261"/>
        <end position="288"/>
    </location>
</feature>
<accession>A0A371Z205</accession>
<dbReference type="InterPro" id="IPR028082">
    <property type="entry name" value="Peripla_BP_I"/>
</dbReference>
<evidence type="ECO:0000313" key="6">
    <source>
        <dbReference type="EMBL" id="RFD20520.1"/>
    </source>
</evidence>
<protein>
    <submittedName>
        <fullName evidence="6">Penicillin-binding protein activator</fullName>
    </submittedName>
</protein>
<evidence type="ECO:0000256" key="1">
    <source>
        <dbReference type="ARBA" id="ARBA00010062"/>
    </source>
</evidence>
<name>A0A371Z205_9PROT</name>
<dbReference type="EMBL" id="QUWV01000041">
    <property type="protein sequence ID" value="RFD20520.1"/>
    <property type="molecule type" value="Genomic_DNA"/>
</dbReference>
<dbReference type="InterPro" id="IPR028081">
    <property type="entry name" value="Leu-bd"/>
</dbReference>
<feature type="compositionally biased region" description="Polar residues" evidence="4">
    <location>
        <begin position="273"/>
        <end position="283"/>
    </location>
</feature>
<keyword evidence="3" id="KW-0813">Transport</keyword>
<gene>
    <name evidence="6" type="ORF">DY926_05375</name>
</gene>
<dbReference type="InterPro" id="IPR051010">
    <property type="entry name" value="BCAA_transport"/>
</dbReference>
<evidence type="ECO:0000256" key="2">
    <source>
        <dbReference type="ARBA" id="ARBA00022729"/>
    </source>
</evidence>
<dbReference type="SUPFAM" id="SSF53822">
    <property type="entry name" value="Periplasmic binding protein-like I"/>
    <property type="match status" value="1"/>
</dbReference>
<comment type="similarity">
    <text evidence="1">Belongs to the leucine-binding protein family.</text>
</comment>
<dbReference type="Proteomes" id="UP000262371">
    <property type="component" value="Unassembled WGS sequence"/>
</dbReference>
<comment type="caution">
    <text evidence="6">The sequence shown here is derived from an EMBL/GenBank/DDBJ whole genome shotgun (WGS) entry which is preliminary data.</text>
</comment>
<keyword evidence="7" id="KW-1185">Reference proteome</keyword>
<dbReference type="PANTHER" id="PTHR30483">
    <property type="entry name" value="LEUCINE-SPECIFIC-BINDING PROTEIN"/>
    <property type="match status" value="1"/>
</dbReference>
<dbReference type="OrthoDB" id="7210494at2"/>
<evidence type="ECO:0000256" key="3">
    <source>
        <dbReference type="ARBA" id="ARBA00022970"/>
    </source>
</evidence>
<keyword evidence="3" id="KW-0029">Amino-acid transport</keyword>
<evidence type="ECO:0000256" key="4">
    <source>
        <dbReference type="SAM" id="MobiDB-lite"/>
    </source>
</evidence>
<organism evidence="6 7">
    <name type="scientific">Komagataeibacter melaceti</name>
    <dbReference type="NCBI Taxonomy" id="2766577"/>
    <lineage>
        <taxon>Bacteria</taxon>
        <taxon>Pseudomonadati</taxon>
        <taxon>Pseudomonadota</taxon>
        <taxon>Alphaproteobacteria</taxon>
        <taxon>Acetobacterales</taxon>
        <taxon>Acetobacteraceae</taxon>
        <taxon>Komagataeibacter</taxon>
    </lineage>
</organism>
<dbReference type="GO" id="GO:0006865">
    <property type="term" value="P:amino acid transport"/>
    <property type="evidence" value="ECO:0007669"/>
    <property type="project" value="UniProtKB-KW"/>
</dbReference>
<dbReference type="PANTHER" id="PTHR30483:SF6">
    <property type="entry name" value="PERIPLASMIC BINDING PROTEIN OF ABC TRANSPORTER FOR NATURAL AMINO ACIDS"/>
    <property type="match status" value="1"/>
</dbReference>
<dbReference type="Pfam" id="PF13458">
    <property type="entry name" value="Peripla_BP_6"/>
    <property type="match status" value="1"/>
</dbReference>
<keyword evidence="2" id="KW-0732">Signal</keyword>
<reference evidence="6 7" key="1">
    <citation type="submission" date="2018-08" db="EMBL/GenBank/DDBJ databases">
        <title>Komagataeibacter sp. AV 382.</title>
        <authorList>
            <person name="Skraban J."/>
            <person name="Trcek J."/>
        </authorList>
    </citation>
    <scope>NUCLEOTIDE SEQUENCE [LARGE SCALE GENOMIC DNA]</scope>
    <source>
        <strain evidence="6 7">AV 382</strain>
    </source>
</reference>
<dbReference type="CDD" id="cd06339">
    <property type="entry name" value="PBP1_YraM_LppC_lipoprotein-like"/>
    <property type="match status" value="1"/>
</dbReference>
<evidence type="ECO:0000313" key="7">
    <source>
        <dbReference type="Proteomes" id="UP000262371"/>
    </source>
</evidence>
<evidence type="ECO:0000259" key="5">
    <source>
        <dbReference type="Pfam" id="PF13458"/>
    </source>
</evidence>
<dbReference type="AlphaFoldDB" id="A0A371Z205"/>
<sequence>MRRQTFGTRIQGQDVDSASPRRACKRLLLAGLAMATLSACESTPHRPTHVAAPTAGRNVGVLLPLSGPNAGLGQEMLVAARMAMNTPTAPTLDVHDTAAVGGGAAVAAKAAIAAGDGLILGPLTANETTQAAAVTAPVSIPMLAFTSDMSVAQPDVWTLGIAPEQQVRRMVALAMQKGRQHFAAFLPDNRLGHALGQALAQVCEENGLQAPQIMFHDGTQNTITANLNTLSAYDSRIATVPQPDPAEKAANKAIESLPASEALDPINPDGAQLPQSTQDSTTLPPALNIAKDIPPAPFDALLLGDTGLQLGMIINALGQMHVDSAHVQIMGPGLWGAFASKLSALQGAWYAAPDPASRQAFIQQFMATYHHMPTPLADLTYDAAALVKTLDQNRPAGSTNGYSVQALTRPDGFGGVDGVFGFTADGKTRRDLAVFQILPSGGSVMVAPPAGKLGRDTN</sequence>
<dbReference type="Gene3D" id="3.40.50.2300">
    <property type="match status" value="3"/>
</dbReference>
<feature type="domain" description="Leucine-binding protein" evidence="5">
    <location>
        <begin position="58"/>
        <end position="220"/>
    </location>
</feature>